<evidence type="ECO:0000256" key="1">
    <source>
        <dbReference type="ARBA" id="ARBA00000553"/>
    </source>
</evidence>
<comment type="similarity">
    <text evidence="2">Belongs to the purine nucleoside phosphorylase YfiH/LACC1 family.</text>
</comment>
<evidence type="ECO:0000256" key="4">
    <source>
        <dbReference type="ARBA" id="ARBA00022723"/>
    </source>
</evidence>
<reference evidence="10 11" key="1">
    <citation type="submission" date="2021-01" db="EMBL/GenBank/DDBJ databases">
        <title>Piscinibacter sp. Jin2 Genome sequencing and assembly.</title>
        <authorList>
            <person name="Kim I."/>
        </authorList>
    </citation>
    <scope>NUCLEOTIDE SEQUENCE [LARGE SCALE GENOMIC DNA]</scope>
    <source>
        <strain evidence="10 11">Jin2</strain>
    </source>
</reference>
<dbReference type="PANTHER" id="PTHR30616">
    <property type="entry name" value="UNCHARACTERIZED PROTEIN YFIH"/>
    <property type="match status" value="1"/>
</dbReference>
<dbReference type="GO" id="GO:0005507">
    <property type="term" value="F:copper ion binding"/>
    <property type="evidence" value="ECO:0007669"/>
    <property type="project" value="TreeGrafter"/>
</dbReference>
<keyword evidence="6" id="KW-0862">Zinc</keyword>
<dbReference type="Proteomes" id="UP000643207">
    <property type="component" value="Unassembled WGS sequence"/>
</dbReference>
<dbReference type="EMBL" id="JAERRA010000001">
    <property type="protein sequence ID" value="MBL0720023.1"/>
    <property type="molecule type" value="Genomic_DNA"/>
</dbReference>
<dbReference type="InterPro" id="IPR038371">
    <property type="entry name" value="Cu_polyphenol_OxRdtase_sf"/>
</dbReference>
<evidence type="ECO:0000256" key="8">
    <source>
        <dbReference type="ARBA" id="ARBA00048968"/>
    </source>
</evidence>
<evidence type="ECO:0000313" key="10">
    <source>
        <dbReference type="EMBL" id="MBL0720023.1"/>
    </source>
</evidence>
<dbReference type="AlphaFoldDB" id="A0A9X0XFA2"/>
<dbReference type="GO" id="GO:0017061">
    <property type="term" value="F:S-methyl-5-thioadenosine phosphorylase activity"/>
    <property type="evidence" value="ECO:0007669"/>
    <property type="project" value="UniProtKB-EC"/>
</dbReference>
<comment type="catalytic activity">
    <reaction evidence="7">
        <text>adenosine + H2O + H(+) = inosine + NH4(+)</text>
        <dbReference type="Rhea" id="RHEA:24408"/>
        <dbReference type="ChEBI" id="CHEBI:15377"/>
        <dbReference type="ChEBI" id="CHEBI:15378"/>
        <dbReference type="ChEBI" id="CHEBI:16335"/>
        <dbReference type="ChEBI" id="CHEBI:17596"/>
        <dbReference type="ChEBI" id="CHEBI:28938"/>
        <dbReference type="EC" id="3.5.4.4"/>
    </reaction>
    <physiologicalReaction direction="left-to-right" evidence="7">
        <dbReference type="Rhea" id="RHEA:24409"/>
    </physiologicalReaction>
</comment>
<organism evidence="10 11">
    <name type="scientific">Aquariibacter lacus</name>
    <dbReference type="NCBI Taxonomy" id="2801332"/>
    <lineage>
        <taxon>Bacteria</taxon>
        <taxon>Pseudomonadati</taxon>
        <taxon>Pseudomonadota</taxon>
        <taxon>Betaproteobacteria</taxon>
        <taxon>Burkholderiales</taxon>
        <taxon>Sphaerotilaceae</taxon>
        <taxon>Aquariibacter</taxon>
    </lineage>
</organism>
<evidence type="ECO:0000256" key="3">
    <source>
        <dbReference type="ARBA" id="ARBA00022679"/>
    </source>
</evidence>
<evidence type="ECO:0000256" key="7">
    <source>
        <dbReference type="ARBA" id="ARBA00047989"/>
    </source>
</evidence>
<keyword evidence="11" id="KW-1185">Reference proteome</keyword>
<name>A0A9X0XFA2_9BURK</name>
<dbReference type="InterPro" id="IPR011324">
    <property type="entry name" value="Cytotoxic_necrot_fac-like_cat"/>
</dbReference>
<comment type="catalytic activity">
    <reaction evidence="9">
        <text>S-methyl-5'-thioadenosine + phosphate = 5-(methylsulfanyl)-alpha-D-ribose 1-phosphate + adenine</text>
        <dbReference type="Rhea" id="RHEA:11852"/>
        <dbReference type="ChEBI" id="CHEBI:16708"/>
        <dbReference type="ChEBI" id="CHEBI:17509"/>
        <dbReference type="ChEBI" id="CHEBI:43474"/>
        <dbReference type="ChEBI" id="CHEBI:58533"/>
        <dbReference type="EC" id="2.4.2.28"/>
    </reaction>
    <physiologicalReaction direction="left-to-right" evidence="9">
        <dbReference type="Rhea" id="RHEA:11853"/>
    </physiologicalReaction>
</comment>
<dbReference type="InterPro" id="IPR003730">
    <property type="entry name" value="Cu_polyphenol_OxRdtase"/>
</dbReference>
<evidence type="ECO:0000256" key="2">
    <source>
        <dbReference type="ARBA" id="ARBA00007353"/>
    </source>
</evidence>
<dbReference type="SUPFAM" id="SSF64438">
    <property type="entry name" value="CNF1/YfiH-like putative cysteine hydrolases"/>
    <property type="match status" value="1"/>
</dbReference>
<gene>
    <name evidence="10" type="ORF">JI742_09005</name>
</gene>
<comment type="catalytic activity">
    <reaction evidence="8">
        <text>adenosine + phosphate = alpha-D-ribose 1-phosphate + adenine</text>
        <dbReference type="Rhea" id="RHEA:27642"/>
        <dbReference type="ChEBI" id="CHEBI:16335"/>
        <dbReference type="ChEBI" id="CHEBI:16708"/>
        <dbReference type="ChEBI" id="CHEBI:43474"/>
        <dbReference type="ChEBI" id="CHEBI:57720"/>
        <dbReference type="EC" id="2.4.2.1"/>
    </reaction>
    <physiologicalReaction direction="left-to-right" evidence="8">
        <dbReference type="Rhea" id="RHEA:27643"/>
    </physiologicalReaction>
</comment>
<sequence>MSTRLGGVSRGPWAGLNLGTAVGDNPADVAENRRRFLAALRVGGAVLPEDAAGGAGAGLACGGPWLRQVHGVRVLRWGRGAAGLPQALGHWQPQVTVAGELPPLDWQAAPQAPTALHEADACLTTEPGLPCIVQIADCLPLLLAAPDRPAVAAVHAGWRGLAGGVIEAAVAALQAVGAGPATRLQAWIGACIGPEAFEVGAEVLPAFGASPAEPGPFFRARPQPGPDGRPRWLGDLPGLARARLQALGLRQIEQAGACTVQAPERFYSFRRDGVTGRMAAAVWWPVDPAAR</sequence>
<dbReference type="CDD" id="cd16833">
    <property type="entry name" value="YfiH"/>
    <property type="match status" value="1"/>
</dbReference>
<keyword evidence="5" id="KW-0378">Hydrolase</keyword>
<evidence type="ECO:0000256" key="5">
    <source>
        <dbReference type="ARBA" id="ARBA00022801"/>
    </source>
</evidence>
<proteinExistence type="inferred from homology"/>
<evidence type="ECO:0000256" key="9">
    <source>
        <dbReference type="ARBA" id="ARBA00049893"/>
    </source>
</evidence>
<keyword evidence="4" id="KW-0479">Metal-binding</keyword>
<evidence type="ECO:0000256" key="6">
    <source>
        <dbReference type="ARBA" id="ARBA00022833"/>
    </source>
</evidence>
<dbReference type="Pfam" id="PF02578">
    <property type="entry name" value="Cu-oxidase_4"/>
    <property type="match status" value="1"/>
</dbReference>
<accession>A0A9X0XFA2</accession>
<dbReference type="GO" id="GO:0016787">
    <property type="term" value="F:hydrolase activity"/>
    <property type="evidence" value="ECO:0007669"/>
    <property type="project" value="UniProtKB-KW"/>
</dbReference>
<evidence type="ECO:0000313" key="11">
    <source>
        <dbReference type="Proteomes" id="UP000643207"/>
    </source>
</evidence>
<comment type="catalytic activity">
    <reaction evidence="1">
        <text>inosine + phosphate = alpha-D-ribose 1-phosphate + hypoxanthine</text>
        <dbReference type="Rhea" id="RHEA:27646"/>
        <dbReference type="ChEBI" id="CHEBI:17368"/>
        <dbReference type="ChEBI" id="CHEBI:17596"/>
        <dbReference type="ChEBI" id="CHEBI:43474"/>
        <dbReference type="ChEBI" id="CHEBI:57720"/>
        <dbReference type="EC" id="2.4.2.1"/>
    </reaction>
    <physiologicalReaction direction="left-to-right" evidence="1">
        <dbReference type="Rhea" id="RHEA:27647"/>
    </physiologicalReaction>
</comment>
<keyword evidence="3" id="KW-0808">Transferase</keyword>
<comment type="caution">
    <text evidence="10">The sequence shown here is derived from an EMBL/GenBank/DDBJ whole genome shotgun (WGS) entry which is preliminary data.</text>
</comment>
<protein>
    <submittedName>
        <fullName evidence="10">Laccase domain-containing protein</fullName>
    </submittedName>
</protein>
<dbReference type="Gene3D" id="3.60.140.10">
    <property type="entry name" value="CNF1/YfiH-like putative cysteine hydrolases"/>
    <property type="match status" value="1"/>
</dbReference>
<dbReference type="PANTHER" id="PTHR30616:SF2">
    <property type="entry name" value="PURINE NUCLEOSIDE PHOSPHORYLASE LACC1"/>
    <property type="match status" value="1"/>
</dbReference>